<name>A0ABT7HLU2_9FUSO</name>
<proteinExistence type="predicted"/>
<protein>
    <submittedName>
        <fullName evidence="1">Uncharacterized protein</fullName>
    </submittedName>
</protein>
<gene>
    <name evidence="1" type="ORF">QQA45_05865</name>
</gene>
<organism evidence="1 2">
    <name type="scientific">Sneathia sanguinegens</name>
    <dbReference type="NCBI Taxonomy" id="40543"/>
    <lineage>
        <taxon>Bacteria</taxon>
        <taxon>Fusobacteriati</taxon>
        <taxon>Fusobacteriota</taxon>
        <taxon>Fusobacteriia</taxon>
        <taxon>Fusobacteriales</taxon>
        <taxon>Leptotrichiaceae</taxon>
        <taxon>Sneathia</taxon>
    </lineage>
</organism>
<sequence length="121" mass="13774">MKKIIFLLSTLITLLSFSYIDGRYTAIKKNGNNISELTLIYRNNKIISAAFDKKNSTGLSEKLTNKEFATKSIRVSSQISMYNSIEGVKINFDSDTDKDLKELFKFLEEKAKKGEKGTFEL</sequence>
<keyword evidence="2" id="KW-1185">Reference proteome</keyword>
<dbReference type="RefSeq" id="WP_066729593.1">
    <property type="nucleotide sequence ID" value="NZ_CAMPUK010000002.1"/>
</dbReference>
<evidence type="ECO:0000313" key="1">
    <source>
        <dbReference type="EMBL" id="MDK9581020.1"/>
    </source>
</evidence>
<evidence type="ECO:0000313" key="2">
    <source>
        <dbReference type="Proteomes" id="UP001225134"/>
    </source>
</evidence>
<dbReference type="Proteomes" id="UP001225134">
    <property type="component" value="Unassembled WGS sequence"/>
</dbReference>
<reference evidence="1 2" key="1">
    <citation type="submission" date="2023-06" db="EMBL/GenBank/DDBJ databases">
        <title>Antibody response to the Sneathia vaginalis cytopathogenic toxin A during pregnancy.</title>
        <authorList>
            <person name="Mccoy Z.T."/>
            <person name="Serrano M.G."/>
            <person name="Spaine K."/>
            <person name="Edwards D.J."/>
            <person name="Buck G.A."/>
            <person name="Jefferson K."/>
        </authorList>
    </citation>
    <scope>NUCLEOTIDE SEQUENCE [LARGE SCALE GENOMIC DNA]</scope>
    <source>
        <strain evidence="1 2">CCUG 42621</strain>
    </source>
</reference>
<comment type="caution">
    <text evidence="1">The sequence shown here is derived from an EMBL/GenBank/DDBJ whole genome shotgun (WGS) entry which is preliminary data.</text>
</comment>
<dbReference type="EMBL" id="JASSPP010000010">
    <property type="protein sequence ID" value="MDK9581020.1"/>
    <property type="molecule type" value="Genomic_DNA"/>
</dbReference>
<accession>A0ABT7HLU2</accession>